<evidence type="ECO:0000313" key="1">
    <source>
        <dbReference type="EMBL" id="ARQ00781.1"/>
    </source>
</evidence>
<organism evidence="1 2">
    <name type="scientific">Pseudorhodoplanes sinuspersici</name>
    <dbReference type="NCBI Taxonomy" id="1235591"/>
    <lineage>
        <taxon>Bacteria</taxon>
        <taxon>Pseudomonadati</taxon>
        <taxon>Pseudomonadota</taxon>
        <taxon>Alphaproteobacteria</taxon>
        <taxon>Hyphomicrobiales</taxon>
        <taxon>Pseudorhodoplanes</taxon>
    </lineage>
</organism>
<dbReference type="Proteomes" id="UP000194137">
    <property type="component" value="Chromosome"/>
</dbReference>
<dbReference type="AlphaFoldDB" id="A0A1W6ZUH6"/>
<accession>A0A1W6ZUH6</accession>
<keyword evidence="2" id="KW-1185">Reference proteome</keyword>
<dbReference type="EMBL" id="CP021112">
    <property type="protein sequence ID" value="ARQ00781.1"/>
    <property type="molecule type" value="Genomic_DNA"/>
</dbReference>
<dbReference type="STRING" id="1235591.CAK95_18075"/>
<protein>
    <submittedName>
        <fullName evidence="1">Uncharacterized protein</fullName>
    </submittedName>
</protein>
<proteinExistence type="predicted"/>
<reference evidence="1 2" key="1">
    <citation type="submission" date="2017-05" db="EMBL/GenBank/DDBJ databases">
        <title>Full genome sequence of Pseudorhodoplanes sinuspersici.</title>
        <authorList>
            <person name="Dastgheib S.M.M."/>
            <person name="Shavandi M."/>
            <person name="Tirandaz H."/>
        </authorList>
    </citation>
    <scope>NUCLEOTIDE SEQUENCE [LARGE SCALE GENOMIC DNA]</scope>
    <source>
        <strain evidence="1 2">RIPI110</strain>
    </source>
</reference>
<gene>
    <name evidence="1" type="ORF">CAK95_18075</name>
</gene>
<dbReference type="KEGG" id="psin:CAK95_18075"/>
<sequence>MIAGQQPAGIDESIRGAPATEPLVPVVAPLAAEPVAQGRALGNGAGCETTGAPLIFGTLGRDAAFGLLGLTAPGIGD</sequence>
<evidence type="ECO:0000313" key="2">
    <source>
        <dbReference type="Proteomes" id="UP000194137"/>
    </source>
</evidence>
<name>A0A1W6ZUH6_9HYPH</name>